<sequence length="424" mass="47659">MDPSDVMKVVIVGDDVVSAALNFTFMNLMKRPGYATLRPVQGVPSEMLQIQTGVGADDPDSQPLVVDAYRSAPVILPIYLAEANAFIIAFGLDSRASFDEAKKILRVIRKAGRRGAPIAVVGMQRMHRRLAVMPQEATEQVAKWGVEFFTVQSAVSAQVTAPLIYLGNRHLRERNKPAWALRVDKFYTPINRTCVPISRNKIVKTGPFVHLTEGATIEFVARNTTSVPVPRVYCSFVHKNRASIVMRRIRGDAIPTVWGKLSEQSQRAIYDQLRGMIRELRSLKPPSPGTGIESCVGGSLHDPRIPRSNNPRGLEPSRTEGREGDTDWQDVCDMAAAQDKSSWRPPVFTHADLNPFNILIRGDRVVVLVDWEISGWYPNYWEYTSAWLGSATRTGWRKCIDEFLEPFPDELKMETIRQKWWGGI</sequence>
<dbReference type="GO" id="GO:0005525">
    <property type="term" value="F:GTP binding"/>
    <property type="evidence" value="ECO:0007669"/>
    <property type="project" value="InterPro"/>
</dbReference>
<dbReference type="Pfam" id="PF01636">
    <property type="entry name" value="APH"/>
    <property type="match status" value="1"/>
</dbReference>
<keyword evidence="4" id="KW-1185">Reference proteome</keyword>
<evidence type="ECO:0000313" key="3">
    <source>
        <dbReference type="EMBL" id="KIW39581.1"/>
    </source>
</evidence>
<dbReference type="InterPro" id="IPR027417">
    <property type="entry name" value="P-loop_NTPase"/>
</dbReference>
<evidence type="ECO:0000259" key="2">
    <source>
        <dbReference type="Pfam" id="PF01636"/>
    </source>
</evidence>
<dbReference type="PANTHER" id="PTHR21310:SF55">
    <property type="entry name" value="AMINOGLYCOSIDE PHOSPHOTRANSFERASE DOMAIN-CONTAINING PROTEIN"/>
    <property type="match status" value="1"/>
</dbReference>
<dbReference type="Proteomes" id="UP000053342">
    <property type="component" value="Unassembled WGS sequence"/>
</dbReference>
<dbReference type="EMBL" id="KN847339">
    <property type="protein sequence ID" value="KIW39581.1"/>
    <property type="molecule type" value="Genomic_DNA"/>
</dbReference>
<dbReference type="Pfam" id="PF00071">
    <property type="entry name" value="Ras"/>
    <property type="match status" value="1"/>
</dbReference>
<dbReference type="InterPro" id="IPR001806">
    <property type="entry name" value="Small_GTPase"/>
</dbReference>
<dbReference type="SUPFAM" id="SSF56112">
    <property type="entry name" value="Protein kinase-like (PK-like)"/>
    <property type="match status" value="1"/>
</dbReference>
<dbReference type="VEuPathDB" id="FungiDB:PV06_08182"/>
<dbReference type="AlphaFoldDB" id="A0A0D2AHJ2"/>
<protein>
    <recommendedName>
        <fullName evidence="2">Aminoglycoside phosphotransferase domain-containing protein</fullName>
    </recommendedName>
</protein>
<organism evidence="3 4">
    <name type="scientific">Exophiala oligosperma</name>
    <dbReference type="NCBI Taxonomy" id="215243"/>
    <lineage>
        <taxon>Eukaryota</taxon>
        <taxon>Fungi</taxon>
        <taxon>Dikarya</taxon>
        <taxon>Ascomycota</taxon>
        <taxon>Pezizomycotina</taxon>
        <taxon>Eurotiomycetes</taxon>
        <taxon>Chaetothyriomycetidae</taxon>
        <taxon>Chaetothyriales</taxon>
        <taxon>Herpotrichiellaceae</taxon>
        <taxon>Exophiala</taxon>
    </lineage>
</organism>
<accession>A0A0D2AHJ2</accession>
<dbReference type="GeneID" id="27360256"/>
<gene>
    <name evidence="3" type="ORF">PV06_08182</name>
</gene>
<feature type="domain" description="Aminoglycoside phosphotransferase" evidence="2">
    <location>
        <begin position="215"/>
        <end position="399"/>
    </location>
</feature>
<dbReference type="RefSeq" id="XP_016259797.1">
    <property type="nucleotide sequence ID" value="XM_016409489.1"/>
</dbReference>
<reference evidence="3 4" key="1">
    <citation type="submission" date="2015-01" db="EMBL/GenBank/DDBJ databases">
        <title>The Genome Sequence of Exophiala oligosperma CBS72588.</title>
        <authorList>
            <consortium name="The Broad Institute Genomics Platform"/>
            <person name="Cuomo C."/>
            <person name="de Hoog S."/>
            <person name="Gorbushina A."/>
            <person name="Stielow B."/>
            <person name="Teixiera M."/>
            <person name="Abouelleil A."/>
            <person name="Chapman S.B."/>
            <person name="Priest M."/>
            <person name="Young S.K."/>
            <person name="Wortman J."/>
            <person name="Nusbaum C."/>
            <person name="Birren B."/>
        </authorList>
    </citation>
    <scope>NUCLEOTIDE SEQUENCE [LARGE SCALE GENOMIC DNA]</scope>
    <source>
        <strain evidence="3 4">CBS 72588</strain>
    </source>
</reference>
<dbReference type="GO" id="GO:0003924">
    <property type="term" value="F:GTPase activity"/>
    <property type="evidence" value="ECO:0007669"/>
    <property type="project" value="InterPro"/>
</dbReference>
<dbReference type="PROSITE" id="PS51419">
    <property type="entry name" value="RAB"/>
    <property type="match status" value="1"/>
</dbReference>
<name>A0A0D2AHJ2_9EURO</name>
<proteinExistence type="predicted"/>
<dbReference type="InterPro" id="IPR002575">
    <property type="entry name" value="Aminoglycoside_PTrfase"/>
</dbReference>
<dbReference type="HOGENOM" id="CLU_647288_0_0_1"/>
<feature type="compositionally biased region" description="Basic and acidic residues" evidence="1">
    <location>
        <begin position="315"/>
        <end position="325"/>
    </location>
</feature>
<dbReference type="STRING" id="215243.A0A0D2AHJ2"/>
<evidence type="ECO:0000256" key="1">
    <source>
        <dbReference type="SAM" id="MobiDB-lite"/>
    </source>
</evidence>
<dbReference type="InterPro" id="IPR011009">
    <property type="entry name" value="Kinase-like_dom_sf"/>
</dbReference>
<evidence type="ECO:0000313" key="4">
    <source>
        <dbReference type="Proteomes" id="UP000053342"/>
    </source>
</evidence>
<dbReference type="CDD" id="cd05120">
    <property type="entry name" value="APH_ChoK_like"/>
    <property type="match status" value="1"/>
</dbReference>
<dbReference type="Gene3D" id="3.90.1200.10">
    <property type="match status" value="1"/>
</dbReference>
<dbReference type="Gene3D" id="3.40.50.300">
    <property type="entry name" value="P-loop containing nucleotide triphosphate hydrolases"/>
    <property type="match status" value="1"/>
</dbReference>
<dbReference type="InterPro" id="IPR051678">
    <property type="entry name" value="AGP_Transferase"/>
</dbReference>
<dbReference type="OrthoDB" id="4105787at2759"/>
<dbReference type="PANTHER" id="PTHR21310">
    <property type="entry name" value="AMINOGLYCOSIDE PHOSPHOTRANSFERASE-RELATED-RELATED"/>
    <property type="match status" value="1"/>
</dbReference>
<dbReference type="SUPFAM" id="SSF52540">
    <property type="entry name" value="P-loop containing nucleoside triphosphate hydrolases"/>
    <property type="match status" value="1"/>
</dbReference>
<feature type="region of interest" description="Disordered" evidence="1">
    <location>
        <begin position="285"/>
        <end position="326"/>
    </location>
</feature>